<organism evidence="1 2">
    <name type="scientific">Xenorhabdus poinarii G6</name>
    <dbReference type="NCBI Taxonomy" id="1354304"/>
    <lineage>
        <taxon>Bacteria</taxon>
        <taxon>Pseudomonadati</taxon>
        <taxon>Pseudomonadota</taxon>
        <taxon>Gammaproteobacteria</taxon>
        <taxon>Enterobacterales</taxon>
        <taxon>Morganellaceae</taxon>
        <taxon>Xenorhabdus</taxon>
    </lineage>
</organism>
<dbReference type="AlphaFoldDB" id="A0A068R3V1"/>
<dbReference type="Proteomes" id="UP000032735">
    <property type="component" value="Chromosome"/>
</dbReference>
<accession>A0A068R3V1</accession>
<keyword evidence="2" id="KW-1185">Reference proteome</keyword>
<dbReference type="KEGG" id="xpo:XPG1_1946"/>
<evidence type="ECO:0000313" key="1">
    <source>
        <dbReference type="EMBL" id="CDG21601.1"/>
    </source>
</evidence>
<name>A0A068R3V1_9GAMM</name>
<sequence length="67" mass="7816">MLPEQQHCLIDRFVTIETTWAPQLSHDHFLAFLRLKQIYILVNIKVIDKMSSSPLSYVSIDILKGLF</sequence>
<dbReference type="HOGENOM" id="CLU_2811510_0_0_6"/>
<dbReference type="EMBL" id="FO704551">
    <property type="protein sequence ID" value="CDG21601.1"/>
    <property type="molecule type" value="Genomic_DNA"/>
</dbReference>
<protein>
    <submittedName>
        <fullName evidence="1">Uncharacterized protein</fullName>
    </submittedName>
</protein>
<gene>
    <name evidence="1" type="ORF">XPG1_1946</name>
</gene>
<reference evidence="1 2" key="1">
    <citation type="submission" date="2013-07" db="EMBL/GenBank/DDBJ databases">
        <authorList>
            <person name="Genoscope - CEA"/>
        </authorList>
    </citation>
    <scope>NUCLEOTIDE SEQUENCE [LARGE SCALE GENOMIC DNA]</scope>
    <source>
        <strain evidence="1 2">G6</strain>
    </source>
</reference>
<evidence type="ECO:0000313" key="2">
    <source>
        <dbReference type="Proteomes" id="UP000032735"/>
    </source>
</evidence>
<proteinExistence type="predicted"/>